<dbReference type="RefSeq" id="XP_018073653.1">
    <property type="nucleotide sequence ID" value="XM_018222368.1"/>
</dbReference>
<evidence type="ECO:0000256" key="1">
    <source>
        <dbReference type="ARBA" id="ARBA00004141"/>
    </source>
</evidence>
<feature type="region of interest" description="Disordered" evidence="6">
    <location>
        <begin position="381"/>
        <end position="413"/>
    </location>
</feature>
<dbReference type="KEGG" id="psco:LY89DRAFT_780274"/>
<feature type="domain" description="Rhodopsin" evidence="8">
    <location>
        <begin position="49"/>
        <end position="292"/>
    </location>
</feature>
<dbReference type="InterPro" id="IPR049326">
    <property type="entry name" value="Rhodopsin_dom_fungi"/>
</dbReference>
<feature type="transmembrane region" description="Helical" evidence="7">
    <location>
        <begin position="148"/>
        <end position="176"/>
    </location>
</feature>
<comment type="subcellular location">
    <subcellularLocation>
        <location evidence="1">Membrane</location>
        <topology evidence="1">Multi-pass membrane protein</topology>
    </subcellularLocation>
</comment>
<feature type="transmembrane region" description="Helical" evidence="7">
    <location>
        <begin position="65"/>
        <end position="87"/>
    </location>
</feature>
<dbReference type="PANTHER" id="PTHR33048:SF158">
    <property type="entry name" value="MEMBRANE PROTEIN PTH11-LIKE, PUTATIVE-RELATED"/>
    <property type="match status" value="1"/>
</dbReference>
<evidence type="ECO:0000256" key="2">
    <source>
        <dbReference type="ARBA" id="ARBA00022692"/>
    </source>
</evidence>
<dbReference type="PANTHER" id="PTHR33048">
    <property type="entry name" value="PTH11-LIKE INTEGRAL MEMBRANE PROTEIN (AFU_ORTHOLOGUE AFUA_5G11245)"/>
    <property type="match status" value="1"/>
</dbReference>
<keyword evidence="4 7" id="KW-0472">Membrane</keyword>
<dbReference type="GeneID" id="28832094"/>
<dbReference type="Pfam" id="PF20684">
    <property type="entry name" value="Fung_rhodopsin"/>
    <property type="match status" value="1"/>
</dbReference>
<dbReference type="GO" id="GO:0016020">
    <property type="term" value="C:membrane"/>
    <property type="evidence" value="ECO:0007669"/>
    <property type="project" value="UniProtKB-SubCell"/>
</dbReference>
<feature type="transmembrane region" description="Helical" evidence="7">
    <location>
        <begin position="231"/>
        <end position="253"/>
    </location>
</feature>
<dbReference type="AlphaFoldDB" id="A0A194XGK4"/>
<evidence type="ECO:0000256" key="7">
    <source>
        <dbReference type="SAM" id="Phobius"/>
    </source>
</evidence>
<accession>A0A194XGK4</accession>
<feature type="transmembrane region" description="Helical" evidence="7">
    <location>
        <begin position="30"/>
        <end position="53"/>
    </location>
</feature>
<name>A0A194XGK4_MOLSC</name>
<reference evidence="9 10" key="1">
    <citation type="submission" date="2015-10" db="EMBL/GenBank/DDBJ databases">
        <title>Full genome of DAOMC 229536 Phialocephala scopiformis, a fungal endophyte of spruce producing the potent anti-insectan compound rugulosin.</title>
        <authorList>
            <consortium name="DOE Joint Genome Institute"/>
            <person name="Walker A.K."/>
            <person name="Frasz S.L."/>
            <person name="Seifert K.A."/>
            <person name="Miller J.D."/>
            <person name="Mondo S.J."/>
            <person name="Labutti K."/>
            <person name="Lipzen A."/>
            <person name="Dockter R."/>
            <person name="Kennedy M."/>
            <person name="Grigoriev I.V."/>
            <person name="Spatafora J.W."/>
        </authorList>
    </citation>
    <scope>NUCLEOTIDE SEQUENCE [LARGE SCALE GENOMIC DNA]</scope>
    <source>
        <strain evidence="9 10">CBS 120377</strain>
    </source>
</reference>
<feature type="transmembrane region" description="Helical" evidence="7">
    <location>
        <begin position="118"/>
        <end position="136"/>
    </location>
</feature>
<keyword evidence="2 7" id="KW-0812">Transmembrane</keyword>
<evidence type="ECO:0000313" key="9">
    <source>
        <dbReference type="EMBL" id="KUJ19298.1"/>
    </source>
</evidence>
<feature type="transmembrane region" description="Helical" evidence="7">
    <location>
        <begin position="265"/>
        <end position="285"/>
    </location>
</feature>
<comment type="similarity">
    <text evidence="5">Belongs to the SAT4 family.</text>
</comment>
<evidence type="ECO:0000259" key="8">
    <source>
        <dbReference type="Pfam" id="PF20684"/>
    </source>
</evidence>
<organism evidence="9 10">
    <name type="scientific">Mollisia scopiformis</name>
    <name type="common">Conifer needle endophyte fungus</name>
    <name type="synonym">Phialocephala scopiformis</name>
    <dbReference type="NCBI Taxonomy" id="149040"/>
    <lineage>
        <taxon>Eukaryota</taxon>
        <taxon>Fungi</taxon>
        <taxon>Dikarya</taxon>
        <taxon>Ascomycota</taxon>
        <taxon>Pezizomycotina</taxon>
        <taxon>Leotiomycetes</taxon>
        <taxon>Helotiales</taxon>
        <taxon>Mollisiaceae</taxon>
        <taxon>Mollisia</taxon>
    </lineage>
</organism>
<feature type="region of interest" description="Disordered" evidence="6">
    <location>
        <begin position="314"/>
        <end position="349"/>
    </location>
</feature>
<evidence type="ECO:0000313" key="10">
    <source>
        <dbReference type="Proteomes" id="UP000070700"/>
    </source>
</evidence>
<proteinExistence type="inferred from homology"/>
<dbReference type="Proteomes" id="UP000070700">
    <property type="component" value="Unassembled WGS sequence"/>
</dbReference>
<keyword evidence="10" id="KW-1185">Reference proteome</keyword>
<dbReference type="EMBL" id="KQ947411">
    <property type="protein sequence ID" value="KUJ19298.1"/>
    <property type="molecule type" value="Genomic_DNA"/>
</dbReference>
<dbReference type="InParanoid" id="A0A194XGK4"/>
<keyword evidence="3 7" id="KW-1133">Transmembrane helix</keyword>
<evidence type="ECO:0000256" key="4">
    <source>
        <dbReference type="ARBA" id="ARBA00023136"/>
    </source>
</evidence>
<protein>
    <recommendedName>
        <fullName evidence="8">Rhodopsin domain-containing protein</fullName>
    </recommendedName>
</protein>
<evidence type="ECO:0000256" key="3">
    <source>
        <dbReference type="ARBA" id="ARBA00022989"/>
    </source>
</evidence>
<gene>
    <name evidence="9" type="ORF">LY89DRAFT_780274</name>
</gene>
<evidence type="ECO:0000256" key="6">
    <source>
        <dbReference type="SAM" id="MobiDB-lite"/>
    </source>
</evidence>
<evidence type="ECO:0000256" key="5">
    <source>
        <dbReference type="ARBA" id="ARBA00038359"/>
    </source>
</evidence>
<dbReference type="OrthoDB" id="5342292at2759"/>
<dbReference type="InterPro" id="IPR052337">
    <property type="entry name" value="SAT4-like"/>
</dbReference>
<sequence>MDPGYLDTTPVRPPPPGQTSNFINPVSRSYQLVAVIAVTFALVVLFIGFRLYFRLKVTKSFGADDWLCIVATILTLSYSALILKLLWKPGGGILGIHLWDVPLSHYIEYSKGSLADSVLIRITNTSIKVAFFVWYLRLFSVIKYVKIMVLVGMVTVITFCVAFITIDLVACCPWPSEHGGWLDPKMLSRCNKIAPNLVTSGAYFSVITDFYILFIPLHQVPGLNLSRNKKIGLSFIFLTGTLACAAGLTNLIIRQDKKIFDPADFSWTIVPVYATSIVEINVGLMCHSMPIVLFQFVTRLSHIGTSLSSWIRERRERRRSPAESSSNLAASADEDNPPPQLPEVPSGNNNLTGIRTFVQNIYRSGAQTSKREETVLPTFKEELTSVDPSYHHGLKSIRPTHIEDSRQTNNSRK</sequence>